<dbReference type="Proteomes" id="UP000654345">
    <property type="component" value="Unassembled WGS sequence"/>
</dbReference>
<comment type="caution">
    <text evidence="2">The sequence shown here is derived from an EMBL/GenBank/DDBJ whole genome shotgun (WGS) entry which is preliminary data.</text>
</comment>
<gene>
    <name evidence="2" type="ORF">KSB_45690</name>
</gene>
<evidence type="ECO:0000313" key="2">
    <source>
        <dbReference type="EMBL" id="GHO56094.1"/>
    </source>
</evidence>
<keyword evidence="3" id="KW-1185">Reference proteome</keyword>
<dbReference type="EMBL" id="BNJG01000002">
    <property type="protein sequence ID" value="GHO56094.1"/>
    <property type="molecule type" value="Genomic_DNA"/>
</dbReference>
<sequence>MAAEDCSDRGAKMAGSSIPPYSDTITCWTVVSVAPCTIILLSYIFPSLDHLLQIPQVAILILSFVIYWDPLGFAEYKYFCSHAYARPLVLLYIVFKARLIECRDILIPKIEIVEAETKVGFPRGNVINGFAQGSFIITIEEEVRLALLIQCTTHWFGKSRPIFHGVQIHT</sequence>
<organism evidence="2 3">
    <name type="scientific">Ktedonobacter robiniae</name>
    <dbReference type="NCBI Taxonomy" id="2778365"/>
    <lineage>
        <taxon>Bacteria</taxon>
        <taxon>Bacillati</taxon>
        <taxon>Chloroflexota</taxon>
        <taxon>Ktedonobacteria</taxon>
        <taxon>Ktedonobacterales</taxon>
        <taxon>Ktedonobacteraceae</taxon>
        <taxon>Ktedonobacter</taxon>
    </lineage>
</organism>
<evidence type="ECO:0000313" key="3">
    <source>
        <dbReference type="Proteomes" id="UP000654345"/>
    </source>
</evidence>
<accession>A0ABQ3UTS5</accession>
<name>A0ABQ3UTS5_9CHLR</name>
<evidence type="ECO:0000256" key="1">
    <source>
        <dbReference type="SAM" id="Phobius"/>
    </source>
</evidence>
<keyword evidence="1" id="KW-0472">Membrane</keyword>
<proteinExistence type="predicted"/>
<keyword evidence="1" id="KW-1133">Transmembrane helix</keyword>
<feature type="transmembrane region" description="Helical" evidence="1">
    <location>
        <begin position="25"/>
        <end position="45"/>
    </location>
</feature>
<protein>
    <submittedName>
        <fullName evidence="2">Uncharacterized protein</fullName>
    </submittedName>
</protein>
<keyword evidence="1" id="KW-0812">Transmembrane</keyword>
<feature type="transmembrane region" description="Helical" evidence="1">
    <location>
        <begin position="51"/>
        <end position="68"/>
    </location>
</feature>
<reference evidence="2 3" key="1">
    <citation type="journal article" date="2021" name="Int. J. Syst. Evol. Microbiol.">
        <title>Reticulibacter mediterranei gen. nov., sp. nov., within the new family Reticulibacteraceae fam. nov., and Ktedonospora formicarum gen. nov., sp. nov., Ktedonobacter robiniae sp. nov., Dictyobacter formicarum sp. nov. and Dictyobacter arantiisoli sp. nov., belonging to the class Ktedonobacteria.</title>
        <authorList>
            <person name="Yabe S."/>
            <person name="Zheng Y."/>
            <person name="Wang C.M."/>
            <person name="Sakai Y."/>
            <person name="Abe K."/>
            <person name="Yokota A."/>
            <person name="Donadio S."/>
            <person name="Cavaletti L."/>
            <person name="Monciardini P."/>
        </authorList>
    </citation>
    <scope>NUCLEOTIDE SEQUENCE [LARGE SCALE GENOMIC DNA]</scope>
    <source>
        <strain evidence="2 3">SOSP1-30</strain>
    </source>
</reference>